<dbReference type="AlphaFoldDB" id="A0A0A9C932"/>
<evidence type="ECO:0000313" key="1">
    <source>
        <dbReference type="EMBL" id="JAD72814.1"/>
    </source>
</evidence>
<reference evidence="1" key="2">
    <citation type="journal article" date="2015" name="Data Brief">
        <title>Shoot transcriptome of the giant reed, Arundo donax.</title>
        <authorList>
            <person name="Barrero R.A."/>
            <person name="Guerrero F.D."/>
            <person name="Moolhuijzen P."/>
            <person name="Goolsby J.A."/>
            <person name="Tidwell J."/>
            <person name="Bellgard S.E."/>
            <person name="Bellgard M.I."/>
        </authorList>
    </citation>
    <scope>NUCLEOTIDE SEQUENCE</scope>
    <source>
        <tissue evidence="1">Shoot tissue taken approximately 20 cm above the soil surface</tissue>
    </source>
</reference>
<name>A0A0A9C932_ARUDO</name>
<protein>
    <submittedName>
        <fullName evidence="1">Uncharacterized protein</fullName>
    </submittedName>
</protein>
<dbReference type="EMBL" id="GBRH01225081">
    <property type="protein sequence ID" value="JAD72814.1"/>
    <property type="molecule type" value="Transcribed_RNA"/>
</dbReference>
<reference evidence="1" key="1">
    <citation type="submission" date="2014-09" db="EMBL/GenBank/DDBJ databases">
        <authorList>
            <person name="Magalhaes I.L.F."/>
            <person name="Oliveira U."/>
            <person name="Santos F.R."/>
            <person name="Vidigal T.H.D.A."/>
            <person name="Brescovit A.D."/>
            <person name="Santos A.J."/>
        </authorList>
    </citation>
    <scope>NUCLEOTIDE SEQUENCE</scope>
    <source>
        <tissue evidence="1">Shoot tissue taken approximately 20 cm above the soil surface</tissue>
    </source>
</reference>
<proteinExistence type="predicted"/>
<sequence length="42" mass="4872">MQLYNSKLQYCAFLSFLCYNSSVLSRPCRATITQCIFMGKIQ</sequence>
<accession>A0A0A9C932</accession>
<organism evidence="1">
    <name type="scientific">Arundo donax</name>
    <name type="common">Giant reed</name>
    <name type="synonym">Donax arundinaceus</name>
    <dbReference type="NCBI Taxonomy" id="35708"/>
    <lineage>
        <taxon>Eukaryota</taxon>
        <taxon>Viridiplantae</taxon>
        <taxon>Streptophyta</taxon>
        <taxon>Embryophyta</taxon>
        <taxon>Tracheophyta</taxon>
        <taxon>Spermatophyta</taxon>
        <taxon>Magnoliopsida</taxon>
        <taxon>Liliopsida</taxon>
        <taxon>Poales</taxon>
        <taxon>Poaceae</taxon>
        <taxon>PACMAD clade</taxon>
        <taxon>Arundinoideae</taxon>
        <taxon>Arundineae</taxon>
        <taxon>Arundo</taxon>
    </lineage>
</organism>